<feature type="domain" description="Glycosyl transferase family 1" evidence="2">
    <location>
        <begin position="200"/>
        <end position="347"/>
    </location>
</feature>
<proteinExistence type="predicted"/>
<accession>A0A3P1CLK2</accession>
<gene>
    <name evidence="3" type="ORF">EHT87_17620</name>
</gene>
<dbReference type="PANTHER" id="PTHR45947">
    <property type="entry name" value="SULFOQUINOVOSYL TRANSFERASE SQD2"/>
    <property type="match status" value="1"/>
</dbReference>
<evidence type="ECO:0000313" key="3">
    <source>
        <dbReference type="EMBL" id="RRB14060.1"/>
    </source>
</evidence>
<dbReference type="Gene3D" id="3.40.50.2000">
    <property type="entry name" value="Glycogen Phosphorylase B"/>
    <property type="match status" value="2"/>
</dbReference>
<evidence type="ECO:0000313" key="4">
    <source>
        <dbReference type="Proteomes" id="UP000274271"/>
    </source>
</evidence>
<keyword evidence="1" id="KW-0472">Membrane</keyword>
<feature type="transmembrane region" description="Helical" evidence="1">
    <location>
        <begin position="91"/>
        <end position="110"/>
    </location>
</feature>
<dbReference type="Pfam" id="PF00534">
    <property type="entry name" value="Glycos_transf_1"/>
    <property type="match status" value="1"/>
</dbReference>
<dbReference type="OrthoDB" id="7560678at2"/>
<keyword evidence="4" id="KW-1185">Reference proteome</keyword>
<dbReference type="InterPro" id="IPR001296">
    <property type="entry name" value="Glyco_trans_1"/>
</dbReference>
<dbReference type="SUPFAM" id="SSF53756">
    <property type="entry name" value="UDP-Glycosyltransferase/glycogen phosphorylase"/>
    <property type="match status" value="1"/>
</dbReference>
<dbReference type="EMBL" id="RQJP01000003">
    <property type="protein sequence ID" value="RRB14060.1"/>
    <property type="molecule type" value="Genomic_DNA"/>
</dbReference>
<dbReference type="GO" id="GO:0016757">
    <property type="term" value="F:glycosyltransferase activity"/>
    <property type="evidence" value="ECO:0007669"/>
    <property type="project" value="InterPro"/>
</dbReference>
<keyword evidence="3" id="KW-0808">Transferase</keyword>
<reference evidence="3 4" key="1">
    <citation type="submission" date="2018-11" db="EMBL/GenBank/DDBJ databases">
        <authorList>
            <person name="Zhou Z."/>
            <person name="Wang G."/>
        </authorList>
    </citation>
    <scope>NUCLEOTIDE SEQUENCE [LARGE SCALE GENOMIC DNA]</scope>
    <source>
        <strain evidence="3 4">KCTC42998</strain>
    </source>
</reference>
<comment type="caution">
    <text evidence="3">The sequence shown here is derived from an EMBL/GenBank/DDBJ whole genome shotgun (WGS) entry which is preliminary data.</text>
</comment>
<dbReference type="InterPro" id="IPR050194">
    <property type="entry name" value="Glycosyltransferase_grp1"/>
</dbReference>
<dbReference type="Proteomes" id="UP000274271">
    <property type="component" value="Unassembled WGS sequence"/>
</dbReference>
<name>A0A3P1CLK2_9BACT</name>
<dbReference type="AlphaFoldDB" id="A0A3P1CLK2"/>
<protein>
    <submittedName>
        <fullName evidence="3">Glycosyltransferase</fullName>
    </submittedName>
</protein>
<dbReference type="PANTHER" id="PTHR45947:SF3">
    <property type="entry name" value="SULFOQUINOVOSYL TRANSFERASE SQD2"/>
    <property type="match status" value="1"/>
</dbReference>
<evidence type="ECO:0000259" key="2">
    <source>
        <dbReference type="Pfam" id="PF00534"/>
    </source>
</evidence>
<keyword evidence="1" id="KW-1133">Transmembrane helix</keyword>
<sequence length="378" mass="43630">MERIRLSFYTNIPTPYQQDFFEALAVYFDLTVVYYAKTELDRQWSINSKSGSYKVYYLTDTVIARWIQKRFKDYHYSWSIIRRLVEDRSDYIIISGAYWIPNTILALFLLRIRGKPIAFFGERLTSSNSKIKNYLKRITLLPVKWNCRRLLAGGKEAVTTYNSYGITLPFSVIPYNIDISRFNKYNLNGERLEKLRTTYKIDNQFILLSSGSLISRKNMDIIIKSVKNSLVSVCLLIIGEGNERQRLEKLIENDSRIRLIGFIQADELPYYYNLADAFVFASQYDGWGVVINEAIAAGLPIICSDKVGAAREWVIDGVNGFICPANGVTEFQVAIEKLVSCSDLVKEQSFYNQTFRNSTSSAYYAEIVNEVIKHDLRV</sequence>
<dbReference type="RefSeq" id="WP_124907956.1">
    <property type="nucleotide sequence ID" value="NZ_RQJP01000003.1"/>
</dbReference>
<organism evidence="3 4">
    <name type="scientific">Larkinella knui</name>
    <dbReference type="NCBI Taxonomy" id="2025310"/>
    <lineage>
        <taxon>Bacteria</taxon>
        <taxon>Pseudomonadati</taxon>
        <taxon>Bacteroidota</taxon>
        <taxon>Cytophagia</taxon>
        <taxon>Cytophagales</taxon>
        <taxon>Spirosomataceae</taxon>
        <taxon>Larkinella</taxon>
    </lineage>
</organism>
<keyword evidence="1" id="KW-0812">Transmembrane</keyword>
<evidence type="ECO:0000256" key="1">
    <source>
        <dbReference type="SAM" id="Phobius"/>
    </source>
</evidence>